<organism evidence="2 3">
    <name type="scientific">Roseiarcus fermentans</name>
    <dbReference type="NCBI Taxonomy" id="1473586"/>
    <lineage>
        <taxon>Bacteria</taxon>
        <taxon>Pseudomonadati</taxon>
        <taxon>Pseudomonadota</taxon>
        <taxon>Alphaproteobacteria</taxon>
        <taxon>Hyphomicrobiales</taxon>
        <taxon>Roseiarcaceae</taxon>
        <taxon>Roseiarcus</taxon>
    </lineage>
</organism>
<sequence length="78" mass="7972">MKSLIISASAVAICLCAPVVGNADTLAPAHTVHHPVHRVAHAAIPAGATALALPVVPRRETDGLSRDRADCNTGCIDN</sequence>
<name>A0A366FL89_9HYPH</name>
<accession>A0A366FL89</accession>
<dbReference type="RefSeq" id="WP_113888767.1">
    <property type="nucleotide sequence ID" value="NZ_QNRK01000008.1"/>
</dbReference>
<protein>
    <submittedName>
        <fullName evidence="2">Uncharacterized protein</fullName>
    </submittedName>
</protein>
<evidence type="ECO:0000313" key="2">
    <source>
        <dbReference type="EMBL" id="RBP15454.1"/>
    </source>
</evidence>
<proteinExistence type="predicted"/>
<keyword evidence="1" id="KW-0732">Signal</keyword>
<reference evidence="2 3" key="1">
    <citation type="submission" date="2018-06" db="EMBL/GenBank/DDBJ databases">
        <title>Genomic Encyclopedia of Type Strains, Phase IV (KMG-IV): sequencing the most valuable type-strain genomes for metagenomic binning, comparative biology and taxonomic classification.</title>
        <authorList>
            <person name="Goeker M."/>
        </authorList>
    </citation>
    <scope>NUCLEOTIDE SEQUENCE [LARGE SCALE GENOMIC DNA]</scope>
    <source>
        <strain evidence="2 3">DSM 24875</strain>
    </source>
</reference>
<gene>
    <name evidence="2" type="ORF">DFR50_10810</name>
</gene>
<dbReference type="Proteomes" id="UP000253529">
    <property type="component" value="Unassembled WGS sequence"/>
</dbReference>
<dbReference type="AlphaFoldDB" id="A0A366FL89"/>
<evidence type="ECO:0000256" key="1">
    <source>
        <dbReference type="SAM" id="SignalP"/>
    </source>
</evidence>
<feature type="signal peptide" evidence="1">
    <location>
        <begin position="1"/>
        <end position="23"/>
    </location>
</feature>
<evidence type="ECO:0000313" key="3">
    <source>
        <dbReference type="Proteomes" id="UP000253529"/>
    </source>
</evidence>
<comment type="caution">
    <text evidence="2">The sequence shown here is derived from an EMBL/GenBank/DDBJ whole genome shotgun (WGS) entry which is preliminary data.</text>
</comment>
<feature type="chain" id="PRO_5016679404" evidence="1">
    <location>
        <begin position="24"/>
        <end position="78"/>
    </location>
</feature>
<keyword evidence="3" id="KW-1185">Reference proteome</keyword>
<dbReference type="EMBL" id="QNRK01000008">
    <property type="protein sequence ID" value="RBP15454.1"/>
    <property type="molecule type" value="Genomic_DNA"/>
</dbReference>